<dbReference type="AlphaFoldDB" id="M3UVA2"/>
<accession>M3UVA2</accession>
<feature type="signal peptide" evidence="1">
    <location>
        <begin position="1"/>
        <end position="27"/>
    </location>
</feature>
<dbReference type="SMART" id="SM00855">
    <property type="entry name" value="PGAM"/>
    <property type="match status" value="1"/>
</dbReference>
<evidence type="ECO:0000256" key="1">
    <source>
        <dbReference type="SAM" id="SignalP"/>
    </source>
</evidence>
<evidence type="ECO:0000313" key="2">
    <source>
        <dbReference type="EMBL" id="GAC79447.1"/>
    </source>
</evidence>
<dbReference type="PANTHER" id="PTHR48100">
    <property type="entry name" value="BROAD-SPECIFICITY PHOSPHATASE YOR283W-RELATED"/>
    <property type="match status" value="1"/>
</dbReference>
<dbReference type="InterPro" id="IPR029033">
    <property type="entry name" value="His_PPase_superfam"/>
</dbReference>
<dbReference type="EMBL" id="BAOP01000010">
    <property type="protein sequence ID" value="GAC79447.1"/>
    <property type="molecule type" value="Genomic_DNA"/>
</dbReference>
<dbReference type="GO" id="GO:0016791">
    <property type="term" value="F:phosphatase activity"/>
    <property type="evidence" value="ECO:0007669"/>
    <property type="project" value="TreeGrafter"/>
</dbReference>
<proteinExistence type="predicted"/>
<reference evidence="2 3" key="1">
    <citation type="submission" date="2013-02" db="EMBL/GenBank/DDBJ databases">
        <title>Whole genome shotgun sequence of Gordonia malaquae NBRC 108250.</title>
        <authorList>
            <person name="Yoshida I."/>
            <person name="Hosoyama A."/>
            <person name="Tsuchikane K."/>
            <person name="Ando Y."/>
            <person name="Baba S."/>
            <person name="Ohji S."/>
            <person name="Hamada M."/>
            <person name="Tamura T."/>
            <person name="Yamazoe A."/>
            <person name="Yamazaki S."/>
            <person name="Fujita N."/>
        </authorList>
    </citation>
    <scope>NUCLEOTIDE SEQUENCE [LARGE SCALE GENOMIC DNA]</scope>
    <source>
        <strain evidence="2 3">NBRC 108250</strain>
    </source>
</reference>
<keyword evidence="3" id="KW-1185">Reference proteome</keyword>
<dbReference type="Gene3D" id="3.40.50.1240">
    <property type="entry name" value="Phosphoglycerate mutase-like"/>
    <property type="match status" value="1"/>
</dbReference>
<keyword evidence="1" id="KW-0732">Signal</keyword>
<protein>
    <submittedName>
        <fullName evidence="2">Phosphoglycerate mutase family protein</fullName>
    </submittedName>
</protein>
<organism evidence="2 3">
    <name type="scientific">Gordonia malaquae NBRC 108250</name>
    <dbReference type="NCBI Taxonomy" id="1223542"/>
    <lineage>
        <taxon>Bacteria</taxon>
        <taxon>Bacillati</taxon>
        <taxon>Actinomycetota</taxon>
        <taxon>Actinomycetes</taxon>
        <taxon>Mycobacteriales</taxon>
        <taxon>Gordoniaceae</taxon>
        <taxon>Gordonia</taxon>
    </lineage>
</organism>
<dbReference type="InterPro" id="IPR050275">
    <property type="entry name" value="PGM_Phosphatase"/>
</dbReference>
<dbReference type="PROSITE" id="PS51318">
    <property type="entry name" value="TAT"/>
    <property type="match status" value="1"/>
</dbReference>
<comment type="caution">
    <text evidence="2">The sequence shown here is derived from an EMBL/GenBank/DDBJ whole genome shotgun (WGS) entry which is preliminary data.</text>
</comment>
<dbReference type="STRING" id="410332.SAMN04488550_2212"/>
<dbReference type="PROSITE" id="PS51257">
    <property type="entry name" value="PROKAR_LIPOPROTEIN"/>
    <property type="match status" value="1"/>
</dbReference>
<gene>
    <name evidence="2" type="ORF">GM1_010_00360</name>
</gene>
<dbReference type="InterPro" id="IPR006311">
    <property type="entry name" value="TAT_signal"/>
</dbReference>
<dbReference type="PANTHER" id="PTHR48100:SF58">
    <property type="entry name" value="PE-PGRS FAMILY PROTEIN PE_PGRS11"/>
    <property type="match status" value="1"/>
</dbReference>
<sequence>MTHKKSLRARLGAVVAAAATAACVATAVVPAAPAEAEPELTITFVRHAESAGNASGLVDTKTPGPALTELGRTQARQVAVLLEDRKFDGVFASRMIRTQQTAAPLARKLFKHPVVLPGIHEILAGDYEGTPERDAPTGYMLAPQQWLRGDLAARIPGAESGTEFKARFTDSIAAVVKARKTNAVVFSHGATIMFGTILASTNGREYMARLGTDYMKNVGRVVLKGNPTDGWRITEWVGNPTLPNVPDCISTGSMMIDPSTLAPC</sequence>
<name>M3UVA2_GORML</name>
<evidence type="ECO:0000313" key="3">
    <source>
        <dbReference type="Proteomes" id="UP000035009"/>
    </source>
</evidence>
<dbReference type="InterPro" id="IPR013078">
    <property type="entry name" value="His_Pase_superF_clade-1"/>
</dbReference>
<dbReference type="OrthoDB" id="9793115at2"/>
<feature type="chain" id="PRO_5038629447" evidence="1">
    <location>
        <begin position="28"/>
        <end position="264"/>
    </location>
</feature>
<dbReference type="Proteomes" id="UP000035009">
    <property type="component" value="Unassembled WGS sequence"/>
</dbReference>
<dbReference type="SUPFAM" id="SSF53254">
    <property type="entry name" value="Phosphoglycerate mutase-like"/>
    <property type="match status" value="1"/>
</dbReference>
<dbReference type="Pfam" id="PF00300">
    <property type="entry name" value="His_Phos_1"/>
    <property type="match status" value="1"/>
</dbReference>
<dbReference type="eggNOG" id="COG0406">
    <property type="taxonomic scope" value="Bacteria"/>
</dbReference>
<dbReference type="CDD" id="cd07067">
    <property type="entry name" value="HP_PGM_like"/>
    <property type="match status" value="1"/>
</dbReference>
<dbReference type="GO" id="GO:0005737">
    <property type="term" value="C:cytoplasm"/>
    <property type="evidence" value="ECO:0007669"/>
    <property type="project" value="TreeGrafter"/>
</dbReference>
<dbReference type="RefSeq" id="WP_008377857.1">
    <property type="nucleotide sequence ID" value="NZ_BAOP01000010.1"/>
</dbReference>